<dbReference type="AlphaFoldDB" id="A0A6N7UZX3"/>
<dbReference type="RefSeq" id="WP_154476422.1">
    <property type="nucleotide sequence ID" value="NZ_VULY01000018.1"/>
</dbReference>
<dbReference type="Gene3D" id="3.40.50.1110">
    <property type="entry name" value="SGNH hydrolase"/>
    <property type="match status" value="1"/>
</dbReference>
<protein>
    <submittedName>
        <fullName evidence="1">SGNH/GDSL hydrolase family protein</fullName>
    </submittedName>
</protein>
<dbReference type="GO" id="GO:0016787">
    <property type="term" value="F:hydrolase activity"/>
    <property type="evidence" value="ECO:0007669"/>
    <property type="project" value="UniProtKB-KW"/>
</dbReference>
<evidence type="ECO:0000313" key="2">
    <source>
        <dbReference type="Proteomes" id="UP000434409"/>
    </source>
</evidence>
<sequence>MRDFKKIGKKIGKPLLFFAILFLMLEGVSRKLEAISLKDEKLVQGRNKSLVRIKKEPKDTVDVLVLGDSLSYSAISPMEIWDEEGIPTFVCGQAGQKVQETYYLLKTALETQSPKIVMLEANIMFRGGPGLSAIKESIEEWGNNHISILRFHDVWKACLINKEYPDHSFKGYSFRTKIRPYRGGSYMTQTEESAEFPDVVLKTMVDIEQLCREHGARLVLVGTPSPANYNFRRHNAIAGYAAEHGLTFLDMNLQTQELGIDWKKDSLDGGDHLNITGAKKVSRFLGKYLKENFSLKDRREDQVYVEWNEKLKEYQERERKVVTKMEKHGIDVDDSVGKP</sequence>
<name>A0A6N7UZX3_9FIRM</name>
<gene>
    <name evidence="1" type="ORF">FYJ34_03880</name>
</gene>
<evidence type="ECO:0000313" key="1">
    <source>
        <dbReference type="EMBL" id="MSR93430.1"/>
    </source>
</evidence>
<dbReference type="EMBL" id="VULY01000018">
    <property type="protein sequence ID" value="MSR93430.1"/>
    <property type="molecule type" value="Genomic_DNA"/>
</dbReference>
<organism evidence="1 2">
    <name type="scientific">Suipraeoptans intestinalis</name>
    <dbReference type="NCBI Taxonomy" id="2606628"/>
    <lineage>
        <taxon>Bacteria</taxon>
        <taxon>Bacillati</taxon>
        <taxon>Bacillota</taxon>
        <taxon>Clostridia</taxon>
        <taxon>Lachnospirales</taxon>
        <taxon>Lachnospiraceae</taxon>
        <taxon>Suipraeoptans</taxon>
    </lineage>
</organism>
<accession>A0A6N7UZX3</accession>
<reference evidence="1 2" key="1">
    <citation type="submission" date="2019-08" db="EMBL/GenBank/DDBJ databases">
        <title>In-depth cultivation of the pig gut microbiome towards novel bacterial diversity and tailored functional studies.</title>
        <authorList>
            <person name="Wylensek D."/>
            <person name="Hitch T.C.A."/>
            <person name="Clavel T."/>
        </authorList>
    </citation>
    <scope>NUCLEOTIDE SEQUENCE [LARGE SCALE GENOMIC DNA]</scope>
    <source>
        <strain evidence="1 2">68-1-5</strain>
    </source>
</reference>
<proteinExistence type="predicted"/>
<comment type="caution">
    <text evidence="1">The sequence shown here is derived from an EMBL/GenBank/DDBJ whole genome shotgun (WGS) entry which is preliminary data.</text>
</comment>
<dbReference type="InterPro" id="IPR036514">
    <property type="entry name" value="SGNH_hydro_sf"/>
</dbReference>
<dbReference type="Proteomes" id="UP000434409">
    <property type="component" value="Unassembled WGS sequence"/>
</dbReference>
<keyword evidence="1" id="KW-0378">Hydrolase</keyword>
<keyword evidence="2" id="KW-1185">Reference proteome</keyword>
<dbReference type="SUPFAM" id="SSF52266">
    <property type="entry name" value="SGNH hydrolase"/>
    <property type="match status" value="1"/>
</dbReference>